<reference evidence="2" key="1">
    <citation type="submission" date="2022-04" db="EMBL/GenBank/DDBJ databases">
        <title>Carnegiea gigantea Genome sequencing and assembly v2.</title>
        <authorList>
            <person name="Copetti D."/>
            <person name="Sanderson M.J."/>
            <person name="Burquez A."/>
            <person name="Wojciechowski M.F."/>
        </authorList>
    </citation>
    <scope>NUCLEOTIDE SEQUENCE</scope>
    <source>
        <strain evidence="2">SGP5-SGP5p</strain>
        <tissue evidence="2">Aerial part</tissue>
    </source>
</reference>
<name>A0A9Q1K3L3_9CARY</name>
<dbReference type="OrthoDB" id="1738692at2759"/>
<sequence length="268" mass="29843">MSVGFSDVLSKNDIIGIGGEDNYSIAAAQTSIGSQNGNQTSEEFCQPNMNPPESCWRKMLILQLDENGQPERIQQVIEQEVPNSHGELPQSSTERNDWKPHPGFDTPETKSILPSIHDGIGVPISADGNTHVTVQNKPQGPRNPLIDEVVAIEKSKLRKVERVKPPVESNGVEGEFLLGQLQLRKAGGRSKPLVESKTEEIRPLLEQLQLREVVGHIPWLDQKPKIETRCWNRFEIRPAVMARPNVQGPRTNLRVAAILQKASNIRQV</sequence>
<dbReference type="AlphaFoldDB" id="A0A9Q1K3L3"/>
<dbReference type="EMBL" id="JAKOGI010000364">
    <property type="protein sequence ID" value="KAJ8436133.1"/>
    <property type="molecule type" value="Genomic_DNA"/>
</dbReference>
<dbReference type="Proteomes" id="UP001153076">
    <property type="component" value="Unassembled WGS sequence"/>
</dbReference>
<organism evidence="2 3">
    <name type="scientific">Carnegiea gigantea</name>
    <dbReference type="NCBI Taxonomy" id="171969"/>
    <lineage>
        <taxon>Eukaryota</taxon>
        <taxon>Viridiplantae</taxon>
        <taxon>Streptophyta</taxon>
        <taxon>Embryophyta</taxon>
        <taxon>Tracheophyta</taxon>
        <taxon>Spermatophyta</taxon>
        <taxon>Magnoliopsida</taxon>
        <taxon>eudicotyledons</taxon>
        <taxon>Gunneridae</taxon>
        <taxon>Pentapetalae</taxon>
        <taxon>Caryophyllales</taxon>
        <taxon>Cactineae</taxon>
        <taxon>Cactaceae</taxon>
        <taxon>Cactoideae</taxon>
        <taxon>Echinocereeae</taxon>
        <taxon>Carnegiea</taxon>
    </lineage>
</organism>
<evidence type="ECO:0000313" key="3">
    <source>
        <dbReference type="Proteomes" id="UP001153076"/>
    </source>
</evidence>
<evidence type="ECO:0000256" key="1">
    <source>
        <dbReference type="SAM" id="MobiDB-lite"/>
    </source>
</evidence>
<gene>
    <name evidence="2" type="ORF">Cgig2_001160</name>
</gene>
<keyword evidence="3" id="KW-1185">Reference proteome</keyword>
<proteinExistence type="predicted"/>
<evidence type="ECO:0000313" key="2">
    <source>
        <dbReference type="EMBL" id="KAJ8436133.1"/>
    </source>
</evidence>
<comment type="caution">
    <text evidence="2">The sequence shown here is derived from an EMBL/GenBank/DDBJ whole genome shotgun (WGS) entry which is preliminary data.</text>
</comment>
<accession>A0A9Q1K3L3</accession>
<protein>
    <submittedName>
        <fullName evidence="2">Uncharacterized protein</fullName>
    </submittedName>
</protein>
<feature type="region of interest" description="Disordered" evidence="1">
    <location>
        <begin position="82"/>
        <end position="101"/>
    </location>
</feature>